<name>A0A645FKA4_9ZZZZ</name>
<proteinExistence type="predicted"/>
<gene>
    <name evidence="1" type="ORF">SDC9_161318</name>
</gene>
<protein>
    <recommendedName>
        <fullName evidence="2">YhcG N-terminal domain-containing protein</fullName>
    </recommendedName>
</protein>
<evidence type="ECO:0000313" key="1">
    <source>
        <dbReference type="EMBL" id="MPN13992.1"/>
    </source>
</evidence>
<organism evidence="1">
    <name type="scientific">bioreactor metagenome</name>
    <dbReference type="NCBI Taxonomy" id="1076179"/>
    <lineage>
        <taxon>unclassified sequences</taxon>
        <taxon>metagenomes</taxon>
        <taxon>ecological metagenomes</taxon>
    </lineage>
</organism>
<accession>A0A645FKA4</accession>
<dbReference type="AlphaFoldDB" id="A0A645FKA4"/>
<sequence length="61" mass="7306">MSNKDIKLHSNFISDIKKIITTARNSAIRSVDFERVKMYWKLGERIFVEEQQGVRIFRTEM</sequence>
<reference evidence="1" key="1">
    <citation type="submission" date="2019-08" db="EMBL/GenBank/DDBJ databases">
        <authorList>
            <person name="Kucharzyk K."/>
            <person name="Murdoch R.W."/>
            <person name="Higgins S."/>
            <person name="Loffler F."/>
        </authorList>
    </citation>
    <scope>NUCLEOTIDE SEQUENCE</scope>
</reference>
<evidence type="ECO:0008006" key="2">
    <source>
        <dbReference type="Google" id="ProtNLM"/>
    </source>
</evidence>
<comment type="caution">
    <text evidence="1">The sequence shown here is derived from an EMBL/GenBank/DDBJ whole genome shotgun (WGS) entry which is preliminary data.</text>
</comment>
<dbReference type="EMBL" id="VSSQ01060564">
    <property type="protein sequence ID" value="MPN13992.1"/>
    <property type="molecule type" value="Genomic_DNA"/>
</dbReference>